<evidence type="ECO:0000259" key="3">
    <source>
        <dbReference type="Pfam" id="PF01193"/>
    </source>
</evidence>
<organism evidence="4 5">
    <name type="scientific">Diaphorina citri</name>
    <name type="common">Asian citrus psyllid</name>
    <dbReference type="NCBI Taxonomy" id="121845"/>
    <lineage>
        <taxon>Eukaryota</taxon>
        <taxon>Metazoa</taxon>
        <taxon>Ecdysozoa</taxon>
        <taxon>Arthropoda</taxon>
        <taxon>Hexapoda</taxon>
        <taxon>Insecta</taxon>
        <taxon>Pterygota</taxon>
        <taxon>Neoptera</taxon>
        <taxon>Paraneoptera</taxon>
        <taxon>Hemiptera</taxon>
        <taxon>Sternorrhyncha</taxon>
        <taxon>Psylloidea</taxon>
        <taxon>Psyllidae</taxon>
        <taxon>Diaphorininae</taxon>
        <taxon>Diaphorina</taxon>
    </lineage>
</organism>
<dbReference type="PaxDb" id="121845-A0A1S4ESW7"/>
<dbReference type="RefSeq" id="XP_017305122.1">
    <property type="nucleotide sequence ID" value="XM_017449633.2"/>
</dbReference>
<reference evidence="5" key="1">
    <citation type="submission" date="2025-08" db="UniProtKB">
        <authorList>
            <consortium name="RefSeq"/>
        </authorList>
    </citation>
    <scope>IDENTIFICATION</scope>
</reference>
<dbReference type="GO" id="GO:0046983">
    <property type="term" value="F:protein dimerization activity"/>
    <property type="evidence" value="ECO:0007669"/>
    <property type="project" value="InterPro"/>
</dbReference>
<keyword evidence="1 5" id="KW-0240">DNA-directed RNA polymerase</keyword>
<evidence type="ECO:0000256" key="2">
    <source>
        <dbReference type="ARBA" id="ARBA00023163"/>
    </source>
</evidence>
<keyword evidence="2" id="KW-0804">Transcription</keyword>
<dbReference type="OMA" id="CISKAEM"/>
<name>A0A1S4ESW7_DIACI</name>
<dbReference type="GO" id="GO:0005736">
    <property type="term" value="C:RNA polymerase I complex"/>
    <property type="evidence" value="ECO:0007669"/>
    <property type="project" value="TreeGrafter"/>
</dbReference>
<dbReference type="Proteomes" id="UP000079169">
    <property type="component" value="Unplaced"/>
</dbReference>
<dbReference type="InterPro" id="IPR050518">
    <property type="entry name" value="Rpo3/RPB3_RNA_Pol_subunit"/>
</dbReference>
<keyword evidence="4" id="KW-1185">Reference proteome</keyword>
<dbReference type="GO" id="GO:0005666">
    <property type="term" value="C:RNA polymerase III complex"/>
    <property type="evidence" value="ECO:0007669"/>
    <property type="project" value="TreeGrafter"/>
</dbReference>
<dbReference type="AlphaFoldDB" id="A0A1S4ESW7"/>
<dbReference type="KEGG" id="dci:103524498"/>
<dbReference type="InterPro" id="IPR036603">
    <property type="entry name" value="RBP11-like"/>
</dbReference>
<dbReference type="Pfam" id="PF01193">
    <property type="entry name" value="RNA_pol_L"/>
    <property type="match status" value="1"/>
</dbReference>
<dbReference type="SUPFAM" id="SSF55257">
    <property type="entry name" value="RBP11-like subunits of RNA polymerase"/>
    <property type="match status" value="1"/>
</dbReference>
<dbReference type="STRING" id="121845.A0A1S4ESW7"/>
<gene>
    <name evidence="5" type="primary">LOC103524498</name>
</gene>
<evidence type="ECO:0000256" key="1">
    <source>
        <dbReference type="ARBA" id="ARBA00022478"/>
    </source>
</evidence>
<accession>A0A1S4ESW7</accession>
<dbReference type="GeneID" id="103524498"/>
<sequence>MAQRLQTMFSPGVISIEKKPNGKRVAKVESARYDSGSRNVFREDDLKDLVQISRVPDHFIFTVESVGALKPDVLFLEAVKVLKNKCNLYMDALLKNQS</sequence>
<dbReference type="PANTHER" id="PTHR11800:SF13">
    <property type="entry name" value="DNA-DIRECTED RNA POLYMERASES I AND III SUBUNIT RPAC1"/>
    <property type="match status" value="1"/>
</dbReference>
<dbReference type="GO" id="GO:0003899">
    <property type="term" value="F:DNA-directed RNA polymerase activity"/>
    <property type="evidence" value="ECO:0007669"/>
    <property type="project" value="InterPro"/>
</dbReference>
<dbReference type="PANTHER" id="PTHR11800">
    <property type="entry name" value="DNA-DIRECTED RNA POLYMERASE"/>
    <property type="match status" value="1"/>
</dbReference>
<proteinExistence type="predicted"/>
<feature type="domain" description="DNA-directed RNA polymerase RpoA/D/Rpb3-type" evidence="3">
    <location>
        <begin position="45"/>
        <end position="86"/>
    </location>
</feature>
<evidence type="ECO:0000313" key="4">
    <source>
        <dbReference type="Proteomes" id="UP000079169"/>
    </source>
</evidence>
<protein>
    <submittedName>
        <fullName evidence="5">DNA-directed RNA polymerases I and III subunit RPAC1</fullName>
    </submittedName>
</protein>
<dbReference type="InterPro" id="IPR011263">
    <property type="entry name" value="DNA-dir_RNA_pol_RpoA/D/Rpb3"/>
</dbReference>
<dbReference type="GO" id="GO:0006351">
    <property type="term" value="P:DNA-templated transcription"/>
    <property type="evidence" value="ECO:0007669"/>
    <property type="project" value="InterPro"/>
</dbReference>
<dbReference type="Gene3D" id="3.30.1360.10">
    <property type="entry name" value="RNA polymerase, RBP11-like subunit"/>
    <property type="match status" value="1"/>
</dbReference>
<evidence type="ECO:0000313" key="5">
    <source>
        <dbReference type="RefSeq" id="XP_017305122.1"/>
    </source>
</evidence>